<dbReference type="Gene3D" id="3.60.10.10">
    <property type="entry name" value="Endonuclease/exonuclease/phosphatase"/>
    <property type="match status" value="1"/>
</dbReference>
<dbReference type="STRING" id="3821.A0A151T4L4"/>
<proteinExistence type="predicted"/>
<dbReference type="PANTHER" id="PTHR33710">
    <property type="entry name" value="BNAC02G09200D PROTEIN"/>
    <property type="match status" value="1"/>
</dbReference>
<sequence>MGYELCGVSEAQGHAGGIWILAKCLRNFQIEPLECFHQAVSVTIRKGLSSFVCTAIYASPVPRNREALWSYLREIRIRISTPWLLIGDFNEVLSPNEVRGGSFSLRRADRLLDTMEACHLLDMGSSGYKYTWYRGHTHTRTAKKLDRGLCDDSWRLLFPEAYVENLHRAYSDHSPLLLRCGGLPESKGDRPFRFQAAWTTHKYYSNVVSTAWSKGSHRVAESLKNVMNDSIRFNKQVFGNIKQRKHRIQKRLQGIQRSLELHTTEASIRLERDLQQQYDDVLVQEEFFWFQKSHEKWVKFGDRNTKFFHAQTMIHRNRNKIHGLFLEDGSWSTDPTILQRETQRFYMSLWETQIRPP</sequence>
<dbReference type="Proteomes" id="UP000075243">
    <property type="component" value="Chromosome 8"/>
</dbReference>
<evidence type="ECO:0000313" key="3">
    <source>
        <dbReference type="Proteomes" id="UP000075243"/>
    </source>
</evidence>
<evidence type="ECO:0000313" key="2">
    <source>
        <dbReference type="EMBL" id="KYP61989.1"/>
    </source>
</evidence>
<dbReference type="PANTHER" id="PTHR33710:SF62">
    <property type="entry name" value="DUF4283 DOMAIN PROTEIN"/>
    <property type="match status" value="1"/>
</dbReference>
<keyword evidence="3" id="KW-1185">Reference proteome</keyword>
<name>A0A151T4L4_CAJCA</name>
<gene>
    <name evidence="2" type="ORF">KK1_016504</name>
</gene>
<dbReference type="OMA" id="ESIWTSH"/>
<dbReference type="Gramene" id="C.cajan_16037.t">
    <property type="protein sequence ID" value="C.cajan_16037.t.cds1"/>
    <property type="gene ID" value="C.cajan_16037"/>
</dbReference>
<dbReference type="InterPro" id="IPR005135">
    <property type="entry name" value="Endo/exonuclease/phosphatase"/>
</dbReference>
<evidence type="ECO:0000259" key="1">
    <source>
        <dbReference type="Pfam" id="PF03372"/>
    </source>
</evidence>
<protein>
    <recommendedName>
        <fullName evidence="1">Endonuclease/exonuclease/phosphatase domain-containing protein</fullName>
    </recommendedName>
</protein>
<dbReference type="Pfam" id="PF03372">
    <property type="entry name" value="Exo_endo_phos"/>
    <property type="match status" value="1"/>
</dbReference>
<reference evidence="2 3" key="1">
    <citation type="journal article" date="2012" name="Nat. Biotechnol.">
        <title>Draft genome sequence of pigeonpea (Cajanus cajan), an orphan legume crop of resource-poor farmers.</title>
        <authorList>
            <person name="Varshney R.K."/>
            <person name="Chen W."/>
            <person name="Li Y."/>
            <person name="Bharti A.K."/>
            <person name="Saxena R.K."/>
            <person name="Schlueter J.A."/>
            <person name="Donoghue M.T."/>
            <person name="Azam S."/>
            <person name="Fan G."/>
            <person name="Whaley A.M."/>
            <person name="Farmer A.D."/>
            <person name="Sheridan J."/>
            <person name="Iwata A."/>
            <person name="Tuteja R."/>
            <person name="Penmetsa R.V."/>
            <person name="Wu W."/>
            <person name="Upadhyaya H.D."/>
            <person name="Yang S.P."/>
            <person name="Shah T."/>
            <person name="Saxena K.B."/>
            <person name="Michael T."/>
            <person name="McCombie W.R."/>
            <person name="Yang B."/>
            <person name="Zhang G."/>
            <person name="Yang H."/>
            <person name="Wang J."/>
            <person name="Spillane C."/>
            <person name="Cook D.R."/>
            <person name="May G.D."/>
            <person name="Xu X."/>
            <person name="Jackson S.A."/>
        </authorList>
    </citation>
    <scope>NUCLEOTIDE SEQUENCE [LARGE SCALE GENOMIC DNA]</scope>
    <source>
        <strain evidence="3">cv. Asha</strain>
    </source>
</reference>
<dbReference type="GO" id="GO:0003824">
    <property type="term" value="F:catalytic activity"/>
    <property type="evidence" value="ECO:0007669"/>
    <property type="project" value="InterPro"/>
</dbReference>
<dbReference type="SUPFAM" id="SSF56219">
    <property type="entry name" value="DNase I-like"/>
    <property type="match status" value="1"/>
</dbReference>
<dbReference type="EMBL" id="CM003610">
    <property type="protein sequence ID" value="KYP61989.1"/>
    <property type="molecule type" value="Genomic_DNA"/>
</dbReference>
<dbReference type="AlphaFoldDB" id="A0A151T4L4"/>
<accession>A0A151T4L4</accession>
<dbReference type="InterPro" id="IPR036691">
    <property type="entry name" value="Endo/exonu/phosph_ase_sf"/>
</dbReference>
<organism evidence="2 3">
    <name type="scientific">Cajanus cajan</name>
    <name type="common">Pigeon pea</name>
    <name type="synonym">Cajanus indicus</name>
    <dbReference type="NCBI Taxonomy" id="3821"/>
    <lineage>
        <taxon>Eukaryota</taxon>
        <taxon>Viridiplantae</taxon>
        <taxon>Streptophyta</taxon>
        <taxon>Embryophyta</taxon>
        <taxon>Tracheophyta</taxon>
        <taxon>Spermatophyta</taxon>
        <taxon>Magnoliopsida</taxon>
        <taxon>eudicotyledons</taxon>
        <taxon>Gunneridae</taxon>
        <taxon>Pentapetalae</taxon>
        <taxon>rosids</taxon>
        <taxon>fabids</taxon>
        <taxon>Fabales</taxon>
        <taxon>Fabaceae</taxon>
        <taxon>Papilionoideae</taxon>
        <taxon>50 kb inversion clade</taxon>
        <taxon>NPAAA clade</taxon>
        <taxon>indigoferoid/millettioid clade</taxon>
        <taxon>Phaseoleae</taxon>
        <taxon>Cajanus</taxon>
    </lineage>
</organism>
<feature type="domain" description="Endonuclease/exonuclease/phosphatase" evidence="1">
    <location>
        <begin position="50"/>
        <end position="173"/>
    </location>
</feature>